<dbReference type="GO" id="GO:0003700">
    <property type="term" value="F:DNA-binding transcription factor activity"/>
    <property type="evidence" value="ECO:0007669"/>
    <property type="project" value="InterPro"/>
</dbReference>
<gene>
    <name evidence="3" type="ORF">A3D59_01785</name>
</gene>
<comment type="caution">
    <text evidence="3">The sequence shown here is derived from an EMBL/GenBank/DDBJ whole genome shotgun (WGS) entry which is preliminary data.</text>
</comment>
<dbReference type="AlphaFoldDB" id="A0A1G2R2K2"/>
<dbReference type="InterPro" id="IPR007759">
    <property type="entry name" value="Asxl_HARE-HTH"/>
</dbReference>
<organism evidence="3 4">
    <name type="scientific">Candidatus Wildermuthbacteria bacterium RIFCSPHIGHO2_02_FULL_47_17</name>
    <dbReference type="NCBI Taxonomy" id="1802452"/>
    <lineage>
        <taxon>Bacteria</taxon>
        <taxon>Candidatus Wildermuthiibacteriota</taxon>
    </lineage>
</organism>
<dbReference type="PROSITE" id="PS51913">
    <property type="entry name" value="HTH_HARE"/>
    <property type="match status" value="1"/>
</dbReference>
<accession>A0A1G2R2K2</accession>
<dbReference type="Pfam" id="PF04545">
    <property type="entry name" value="Sigma70_r4"/>
    <property type="match status" value="1"/>
</dbReference>
<evidence type="ECO:0000259" key="2">
    <source>
        <dbReference type="PROSITE" id="PS51913"/>
    </source>
</evidence>
<sequence>MNTIRYPQITSMLLQAAPSRAQEVLSRRFGLRGGEPETLESIGDDFDVTRERVRQIEAVGLEKARSAIREKSDSPPVRDLIRDWSLYLKARGNLRQEDKLLADLANEKGKPHVLFLLTLADQFERVQETADTYTAWTIHKDAFPGARQMIDSFTAALEKEKRVLSEQEMLRLYQKEVRPQLAFALPSRAVFSYLDVSKRIKKGPHGLWGLHEWAEITPRGLRDRAYLVYKKEGRPLHFVEVAGLIEKHGFSGNKKRVLPQSVHNDLIRDPRFVLVGRGIYALKEWGYEPGVVRDVIANVIRRNQSPMTRQEIAKEVLKLRQVKESTVALNLQNKAYFTRTADGKYYLAA</sequence>
<proteinExistence type="predicted"/>
<feature type="domain" description="HTH HARE-type" evidence="2">
    <location>
        <begin position="219"/>
        <end position="285"/>
    </location>
</feature>
<dbReference type="Gene3D" id="1.10.10.1250">
    <property type="entry name" value="RNA polymerase, subunit delta, N-terminal domain"/>
    <property type="match status" value="1"/>
</dbReference>
<dbReference type="InterPro" id="IPR013324">
    <property type="entry name" value="RNA_pol_sigma_r3/r4-like"/>
</dbReference>
<dbReference type="GO" id="GO:0006352">
    <property type="term" value="P:DNA-templated transcription initiation"/>
    <property type="evidence" value="ECO:0007669"/>
    <property type="project" value="InterPro"/>
</dbReference>
<dbReference type="SUPFAM" id="SSF88659">
    <property type="entry name" value="Sigma3 and sigma4 domains of RNA polymerase sigma factors"/>
    <property type="match status" value="1"/>
</dbReference>
<name>A0A1G2R2K2_9BACT</name>
<dbReference type="PRINTS" id="PR00046">
    <property type="entry name" value="SIGMA70FCT"/>
</dbReference>
<dbReference type="InterPro" id="IPR050239">
    <property type="entry name" value="Sigma-70_RNA_pol_init_factors"/>
</dbReference>
<dbReference type="InterPro" id="IPR007630">
    <property type="entry name" value="RNA_pol_sigma70_r4"/>
</dbReference>
<dbReference type="InterPro" id="IPR000943">
    <property type="entry name" value="RNA_pol_sigma70"/>
</dbReference>
<evidence type="ECO:0000313" key="4">
    <source>
        <dbReference type="Proteomes" id="UP000179258"/>
    </source>
</evidence>
<dbReference type="Proteomes" id="UP000179258">
    <property type="component" value="Unassembled WGS sequence"/>
</dbReference>
<dbReference type="PANTHER" id="PTHR30603">
    <property type="entry name" value="RNA POLYMERASE SIGMA FACTOR RPO"/>
    <property type="match status" value="1"/>
</dbReference>
<dbReference type="EMBL" id="MHTX01000048">
    <property type="protein sequence ID" value="OHA66937.1"/>
    <property type="molecule type" value="Genomic_DNA"/>
</dbReference>
<dbReference type="PANTHER" id="PTHR30603:SF47">
    <property type="entry name" value="RNA POLYMERASE SIGMA FACTOR SIGD, CHLOROPLASTIC"/>
    <property type="match status" value="1"/>
</dbReference>
<dbReference type="InterPro" id="IPR036388">
    <property type="entry name" value="WH-like_DNA-bd_sf"/>
</dbReference>
<keyword evidence="1" id="KW-0804">Transcription</keyword>
<dbReference type="Gene3D" id="1.10.10.10">
    <property type="entry name" value="Winged helix-like DNA-binding domain superfamily/Winged helix DNA-binding domain"/>
    <property type="match status" value="1"/>
</dbReference>
<protein>
    <recommendedName>
        <fullName evidence="2">HTH HARE-type domain-containing protein</fullName>
    </recommendedName>
</protein>
<evidence type="ECO:0000313" key="3">
    <source>
        <dbReference type="EMBL" id="OHA66937.1"/>
    </source>
</evidence>
<reference evidence="3 4" key="1">
    <citation type="journal article" date="2016" name="Nat. Commun.">
        <title>Thousands of microbial genomes shed light on interconnected biogeochemical processes in an aquifer system.</title>
        <authorList>
            <person name="Anantharaman K."/>
            <person name="Brown C.T."/>
            <person name="Hug L.A."/>
            <person name="Sharon I."/>
            <person name="Castelle C.J."/>
            <person name="Probst A.J."/>
            <person name="Thomas B.C."/>
            <person name="Singh A."/>
            <person name="Wilkins M.J."/>
            <person name="Karaoz U."/>
            <person name="Brodie E.L."/>
            <person name="Williams K.H."/>
            <person name="Hubbard S.S."/>
            <person name="Banfield J.F."/>
        </authorList>
    </citation>
    <scope>NUCLEOTIDE SEQUENCE [LARGE SCALE GENOMIC DNA]</scope>
</reference>
<evidence type="ECO:0000256" key="1">
    <source>
        <dbReference type="ARBA" id="ARBA00023163"/>
    </source>
</evidence>
<dbReference type="InterPro" id="IPR038087">
    <property type="entry name" value="RNAP_delta_N_dom_sf"/>
</dbReference>